<feature type="region of interest" description="Disordered" evidence="1">
    <location>
        <begin position="3168"/>
        <end position="3198"/>
    </location>
</feature>
<dbReference type="Proteomes" id="UP000186817">
    <property type="component" value="Unassembled WGS sequence"/>
</dbReference>
<dbReference type="InterPro" id="IPR003323">
    <property type="entry name" value="OTU_dom"/>
</dbReference>
<dbReference type="EMBL" id="LSRX01000728">
    <property type="protein sequence ID" value="OLP90083.1"/>
    <property type="molecule type" value="Genomic_DNA"/>
</dbReference>
<dbReference type="Gene3D" id="3.60.10.10">
    <property type="entry name" value="Endonuclease/exonuclease/phosphatase"/>
    <property type="match status" value="1"/>
</dbReference>
<feature type="region of interest" description="Disordered" evidence="1">
    <location>
        <begin position="1596"/>
        <end position="1644"/>
    </location>
</feature>
<dbReference type="PROSITE" id="PS50878">
    <property type="entry name" value="RT_POL"/>
    <property type="match status" value="1"/>
</dbReference>
<organism evidence="5 6">
    <name type="scientific">Symbiodinium microadriaticum</name>
    <name type="common">Dinoflagellate</name>
    <name type="synonym">Zooxanthella microadriatica</name>
    <dbReference type="NCBI Taxonomy" id="2951"/>
    <lineage>
        <taxon>Eukaryota</taxon>
        <taxon>Sar</taxon>
        <taxon>Alveolata</taxon>
        <taxon>Dinophyceae</taxon>
        <taxon>Suessiales</taxon>
        <taxon>Symbiodiniaceae</taxon>
        <taxon>Symbiodinium</taxon>
    </lineage>
</organism>
<dbReference type="GO" id="GO:0003964">
    <property type="term" value="F:RNA-directed DNA polymerase activity"/>
    <property type="evidence" value="ECO:0007669"/>
    <property type="project" value="UniProtKB-KW"/>
</dbReference>
<dbReference type="PANTHER" id="PTHR19446">
    <property type="entry name" value="REVERSE TRANSCRIPTASES"/>
    <property type="match status" value="1"/>
</dbReference>
<feature type="signal peptide" evidence="2">
    <location>
        <begin position="1"/>
        <end position="44"/>
    </location>
</feature>
<dbReference type="Gene3D" id="3.90.70.80">
    <property type="match status" value="1"/>
</dbReference>
<feature type="compositionally biased region" description="Polar residues" evidence="1">
    <location>
        <begin position="1628"/>
        <end position="1640"/>
    </location>
</feature>
<feature type="compositionally biased region" description="Basic and acidic residues" evidence="1">
    <location>
        <begin position="3189"/>
        <end position="3198"/>
    </location>
</feature>
<keyword evidence="5" id="KW-0695">RNA-directed DNA polymerase</keyword>
<dbReference type="SUPFAM" id="SSF56672">
    <property type="entry name" value="DNA/RNA polymerases"/>
    <property type="match status" value="1"/>
</dbReference>
<evidence type="ECO:0000313" key="6">
    <source>
        <dbReference type="Proteomes" id="UP000186817"/>
    </source>
</evidence>
<feature type="domain" description="OTU" evidence="3">
    <location>
        <begin position="1398"/>
        <end position="1538"/>
    </location>
</feature>
<dbReference type="PROSITE" id="PS50802">
    <property type="entry name" value="OTU"/>
    <property type="match status" value="1"/>
</dbReference>
<keyword evidence="5" id="KW-0808">Transferase</keyword>
<comment type="caution">
    <text evidence="5">The sequence shown here is derived from an EMBL/GenBank/DDBJ whole genome shotgun (WGS) entry which is preliminary data.</text>
</comment>
<protein>
    <submittedName>
        <fullName evidence="5">LINE-1 reverse transcriptase-like</fullName>
    </submittedName>
</protein>
<dbReference type="CDD" id="cd22744">
    <property type="entry name" value="OTU"/>
    <property type="match status" value="1"/>
</dbReference>
<keyword evidence="2" id="KW-0732">Signal</keyword>
<dbReference type="InterPro" id="IPR000477">
    <property type="entry name" value="RT_dom"/>
</dbReference>
<feature type="compositionally biased region" description="Gly residues" evidence="1">
    <location>
        <begin position="1607"/>
        <end position="1620"/>
    </location>
</feature>
<evidence type="ECO:0000259" key="3">
    <source>
        <dbReference type="PROSITE" id="PS50802"/>
    </source>
</evidence>
<dbReference type="Pfam" id="PF02338">
    <property type="entry name" value="OTU"/>
    <property type="match status" value="1"/>
</dbReference>
<gene>
    <name evidence="5" type="ORF">AK812_SmicGene28382</name>
</gene>
<feature type="chain" id="PRO_5012954789" evidence="2">
    <location>
        <begin position="45"/>
        <end position="3198"/>
    </location>
</feature>
<reference evidence="5 6" key="1">
    <citation type="submission" date="2016-02" db="EMBL/GenBank/DDBJ databases">
        <title>Genome analysis of coral dinoflagellate symbionts highlights evolutionary adaptations to a symbiotic lifestyle.</title>
        <authorList>
            <person name="Aranda M."/>
            <person name="Li Y."/>
            <person name="Liew Y.J."/>
            <person name="Baumgarten S."/>
            <person name="Simakov O."/>
            <person name="Wilson M."/>
            <person name="Piel J."/>
            <person name="Ashoor H."/>
            <person name="Bougouffa S."/>
            <person name="Bajic V.B."/>
            <person name="Ryu T."/>
            <person name="Ravasi T."/>
            <person name="Bayer T."/>
            <person name="Micklem G."/>
            <person name="Kim H."/>
            <person name="Bhak J."/>
            <person name="Lajeunesse T.C."/>
            <person name="Voolstra C.R."/>
        </authorList>
    </citation>
    <scope>NUCLEOTIDE SEQUENCE [LARGE SCALE GENOMIC DNA]</scope>
    <source>
        <strain evidence="5 6">CCMP2467</strain>
    </source>
</reference>
<proteinExistence type="predicted"/>
<dbReference type="InterPro" id="IPR043502">
    <property type="entry name" value="DNA/RNA_pol_sf"/>
</dbReference>
<feature type="compositionally biased region" description="Low complexity" evidence="1">
    <location>
        <begin position="3168"/>
        <end position="3188"/>
    </location>
</feature>
<keyword evidence="5" id="KW-0548">Nucleotidyltransferase</keyword>
<keyword evidence="6" id="KW-1185">Reference proteome</keyword>
<evidence type="ECO:0000313" key="5">
    <source>
        <dbReference type="EMBL" id="OLP90083.1"/>
    </source>
</evidence>
<evidence type="ECO:0000259" key="4">
    <source>
        <dbReference type="PROSITE" id="PS50878"/>
    </source>
</evidence>
<dbReference type="SUPFAM" id="SSF56219">
    <property type="entry name" value="DNase I-like"/>
    <property type="match status" value="1"/>
</dbReference>
<sequence>MPVPFPSLHRPKANRRQADAARKLGLNALVLVLSWLSLSCPATAPPYLGLGASLSKGQWAAIRRLSVNVSSWNQASPVDWTAMGRSAAKVENAAESMRELALQARAVLEQSNPWSLGDSARILASAALPLDPSRIAFTGVPEFDPRPILGPREPALELLPLREVDLARACGVFAVAKDGDRDRMVLDARPGNAYEDPENPWVRSLAAVEQLRYVFLEDSEEIRVHSEDIRDCYRCFAVGPERSRRNALKLRLRPHECRGLKAMRPELEAEPWLVPALKTVAMGDTAAVGMAQCAHLGVLLSTGRVSLDSFLSLEGRPPRRGPICGLMIDDFVCLDRVSKLCPRPLGPSILEDVRTAYQQVRLPRHEKKAVEGESVAEFWGCCFDGAGGRVRPSYKRAVPLAFLLLRLVKAGCATSDLLDSLVGGVVSCFQYRRRCLCLLQHVYSEPRPHSRSDSFLLSDRVLGELLAVVPLLCQCDIDLRAKAAPLVLATDASDVAEAGAYCPVSVATSEEMYRHTLSKGLWNKLLSPCRAYLREHCALDPEEELPGPEGGYVSHPLWDELATSQRFLPWGRITRVRHRRHINIGEMRAAIAAEEKLARDFADVRYVHLQDSQVSLAAMTKGRSSSPSLNLELQRSLGTYLGAGLRPGFGYLQTALNPADDRTRDTELRPATRLPSVWFDKFLRGDLSALQDFLQSVGLSDAQIRGLPDPAEITQSPAFVGVSREGAGSARAEASLPGSTEVPSNLCAEAKGRRPRRALLRPSLPPCLAARSLLASLDAGLFRHHFSCRDLLHAFSLGSGWLVLGWGCSGLEGALLSKGLAPWCLSLACSADFFERGLDKLVEELVQRSCLQGLYVAPSSSTFSTAVRPPVRNKDHPTGVPGLSYNLRERLARANNLLDWVQRLGQLAAAKNLSMIIDHPQNSLLWKQAGWTALSSETGWAARKATRLRARGFLGGQRFRCECTSGHLRLRGRNPDSGASWTQEGCGRPKRFWKWVAGSVRFGEADNPGPRKRVERPARQLAEVALVEPATAALRARYYETFAKWIEAGAGEGAFDYVIRAPQLLVRLLTGFAQHLYDAGTPLHYYRQLVAHVQREVPSCRPWVRTAWESKAVVVPKTDTTVLFVRLPRIFADPLWRSWKQKSSAGLMSWAAKYQLSIVDVWGWKEQRTEQGVEQLYGLIRAEKSQLESILCRSGTEGVFVEPSRRDLKTRVEWLPSEKVEAHAAYLERACRARKELGLATCGNSLGVRHSLQSSDRVQRQWTLRGAPLEWGMPQALAVLEPSFKDVTITKFSRAAGGKVFHFKATAQFEADRDMMPILASWDGAEHTLWATWSVRRPGKLRERALGADFVPHLEPSTLFPHEAAPKKPETEVDDQGKEIPAAKRAKADTVRTLPSELVKIDQPRDGNCVFSTLAAGLRWTTKGSKKVVDLTARELRARVVEHLRKHSEIYAAQHDGLDPAGQPCDWAGYLDKIATEGSFASAIEVRAVSRLFDCRVIIIPEYAGVPCESFHSQAKSRVVVGWLTGNPVSHLDLLLPKGATADTANPKTHPMPAAILDIKAAPSMEYRVGGKAHSGCTRRSSVAASGTVWTASSLSAPAKASSRRSGSGGDGEAGSGAGGAKPRSANFPVSDSSVAQGTAWTPKESAGTVVSANAFECSDADRPARGPGRKRKLFCVNGYTQCRLCPWRRACLDDAAAQCLQLTHFRTMHPGETPSGIKVAKDLICHIDEGESWWRCPLCEQGIPLHIGRQVCLRRITAQIRDHKTAAHPTVRWARWKRLNFQARSERSTVTKYNAQICRQLQSKPDLLESFFFFRWPGLLGKTRKRITEVAFRAAWQCKSCFLPCRTDKRAREHIKVGCPHLPESKQPVTLQKHLEYARQRLKLLEKVRKVMALNLAKRGIACGSALRSLLNSRSIDLVATSECNIQLDSRATWVAEWRRHGWHVALSTPEGGWCKTAIISRIPLKPVTLCRCDCEHRCAAALLDLQSQGCKHPLLVASVYLQCNKPDLAPAQAIDCITAASNAGRRTLILGDWNLTQEEGEIATMIQSDAIHPCDAAAKGRGLPPTGPKYNGSRRRRIDYGVTLGGLFASSVDHCPEQLTADLSDHLAVEYGFDLTAPVALRAPPRRCTFLQEMPASDIEFTLEDEQAFAGFLEADDLDGAWALASDVAENLLFEPASSDKVRRRCAEWQPVAPSSRPSQEAELDGSCGLRALRRLLKKLQLCNMRPWDSQLLRRTAAACAHVRTLLPQLPYLECGTITAVTTVSKLVDGLTKSEREAHLEWWRQRTAVDESVVRSYVKKRADEMVAWEQAPPDAALVEDGWHPAEAVREQARQWTEKWQRPFNPDLSIIDGVLAEVPRPAEHPIAFEFTAEALWESMRSMRSKTGGSDGWMPRDLLLLPRAWYRWAARLWEAILRIGRVPTSWCKARVVLLWKPQKRTRPITLLNAVWRAGAKCLQHQLRPWVESWCDHGDAGGIFDMSVQSALMQVQKAFRLGATHFLQMDVSAYFDSINHVTLRRTLDHLRFPSNLLDLLCSFYTSSSRVFSMSGVLNDRWSEVTTGIPQGCPLSPVLSAAIAHVWRCYSTGGPVQGRVSGIAYIDDRTLWLHDKHDLEALRTAAHRSALFDRAYGFSLSLEKCTLTARRPCAASRVLARDLQFKETDCLEILGVQACFDEEWTLLRYQARKAILRARLLGWVTQNRSLKTRLLTSLVVPPFAWAAGFAKPAPVALTEIRSEIEVVFSKSFAVGSATVCMYEALGWQLHPEFACDLGTIRLLWKACVQPPRWLEYVPIPEARFLWQLMIPEATALLDRLRWTLRSDGSELSRRDTAGRQHYRQRLVASTGRVQRRYHRKEAGLAVGLDLPKPDFLLDYHFDGLHEALKLGIRGTDLAACGAGNTCWYYNAGGRFDDIHIRWQCLCGRLRPSRAHLLWNCDKTVHLRTGLRLPRDRCEERLLLHGVPEQPPAPAPLDPGGLYDDLVAEIRTQLELNPAVLFLATTVAIGNSDEDQTAYKQELLGFSLAAQALCAAASETGWTGRAVFVLDCQSALQVVLQRGMRFNYLRKLVEQIRRPLRDLASAGVQLQYVWVPSHGKKPKWSAPPGLCADLLRHLNDQVDKAAADCRQRRGGHSGRVEWWRLRRIASEWEFGAIAATAAAGQLLRAKLQAAADGSGDGLSGDAADAAGGDTAPGRDDAAADG</sequence>
<dbReference type="InterPro" id="IPR036691">
    <property type="entry name" value="Endo/exonu/phosph_ase_sf"/>
</dbReference>
<dbReference type="Pfam" id="PF00078">
    <property type="entry name" value="RVT_1"/>
    <property type="match status" value="1"/>
</dbReference>
<evidence type="ECO:0000256" key="1">
    <source>
        <dbReference type="SAM" id="MobiDB-lite"/>
    </source>
</evidence>
<evidence type="ECO:0000256" key="2">
    <source>
        <dbReference type="SAM" id="SignalP"/>
    </source>
</evidence>
<feature type="compositionally biased region" description="Low complexity" evidence="1">
    <location>
        <begin position="1596"/>
        <end position="1606"/>
    </location>
</feature>
<accession>A0A1Q9D4G7</accession>
<dbReference type="OrthoDB" id="420162at2759"/>
<name>A0A1Q9D4G7_SYMMI</name>
<feature type="domain" description="Reverse transcriptase" evidence="4">
    <location>
        <begin position="2415"/>
        <end position="2672"/>
    </location>
</feature>